<keyword evidence="3" id="KW-1185">Reference proteome</keyword>
<evidence type="ECO:0000313" key="3">
    <source>
        <dbReference type="Proteomes" id="UP001497527"/>
    </source>
</evidence>
<accession>A0ABM9PEF1</accession>
<evidence type="ECO:0000259" key="1">
    <source>
        <dbReference type="Pfam" id="PF13480"/>
    </source>
</evidence>
<protein>
    <recommendedName>
        <fullName evidence="1">BioF2-like acetyltransferase domain-containing protein</fullName>
    </recommendedName>
</protein>
<name>A0ABM9PEF1_9FLAO</name>
<proteinExistence type="predicted"/>
<sequence length="401" mass="46469">MNFLSCSKHSNNYIFYSSIKEVPKEVWKELQCEHNLYLSAMYLEALESNNDTIEFSYLVLLNDAQKPIAFTTIQIVNFYLDSVQNEMQSIVEWIKCMGRKLKVISPEEPFKVLTSGNTFVSGEHGIYIKQDQDKKQVVKDISKALLEYAKSNYKDTIDAFMLKDFLTESLYITDELKEVSFNSFKVEPNMVLTLNKSWASFEDYLAAMKTKFRVKAKKAMKQSNSLKVEDITIEMLDDLLPKMTDLYKKVSGKSSFNLGDFNLKTYRDLKENLGQSYLLKGYWLEDRLVGFMSGIMNQHTLDAHFVGIDYKYNKSYAVYQRMLYDYIILGIQEGVHCINFGRTASEIKSSVGAIPQDLTIYLRHKKTIPNKILSLFLNKIEPTEFNQKLPFKEVKHVAKTN</sequence>
<dbReference type="SUPFAM" id="SSF55729">
    <property type="entry name" value="Acyl-CoA N-acyltransferases (Nat)"/>
    <property type="match status" value="1"/>
</dbReference>
<feature type="domain" description="BioF2-like acetyltransferase" evidence="1">
    <location>
        <begin position="211"/>
        <end position="348"/>
    </location>
</feature>
<dbReference type="InterPro" id="IPR038740">
    <property type="entry name" value="BioF2-like_GNAT_dom"/>
</dbReference>
<reference evidence="2 3" key="1">
    <citation type="submission" date="2024-05" db="EMBL/GenBank/DDBJ databases">
        <authorList>
            <person name="Duchaud E."/>
        </authorList>
    </citation>
    <scope>NUCLEOTIDE SEQUENCE [LARGE SCALE GENOMIC DNA]</scope>
    <source>
        <strain evidence="2">Ena-SAMPLE-TAB-13-05-2024-13:56:06:370-140308</strain>
    </source>
</reference>
<dbReference type="Gene3D" id="3.40.630.30">
    <property type="match status" value="1"/>
</dbReference>
<dbReference type="RefSeq" id="WP_348718026.1">
    <property type="nucleotide sequence ID" value="NZ_CAXJIO010000014.1"/>
</dbReference>
<dbReference type="Proteomes" id="UP001497527">
    <property type="component" value="Unassembled WGS sequence"/>
</dbReference>
<gene>
    <name evidence="2" type="ORF">T190423A01A_50253</name>
</gene>
<comment type="caution">
    <text evidence="2">The sequence shown here is derived from an EMBL/GenBank/DDBJ whole genome shotgun (WGS) entry which is preliminary data.</text>
</comment>
<dbReference type="EMBL" id="CAXJIO010000014">
    <property type="protein sequence ID" value="CAL2104005.1"/>
    <property type="molecule type" value="Genomic_DNA"/>
</dbReference>
<dbReference type="Pfam" id="PF13480">
    <property type="entry name" value="Acetyltransf_6"/>
    <property type="match status" value="1"/>
</dbReference>
<organism evidence="2 3">
    <name type="scientific">Tenacibaculum polynesiense</name>
    <dbReference type="NCBI Taxonomy" id="3137857"/>
    <lineage>
        <taxon>Bacteria</taxon>
        <taxon>Pseudomonadati</taxon>
        <taxon>Bacteroidota</taxon>
        <taxon>Flavobacteriia</taxon>
        <taxon>Flavobacteriales</taxon>
        <taxon>Flavobacteriaceae</taxon>
        <taxon>Tenacibaculum</taxon>
    </lineage>
</organism>
<dbReference type="InterPro" id="IPR016181">
    <property type="entry name" value="Acyl_CoA_acyltransferase"/>
</dbReference>
<evidence type="ECO:0000313" key="2">
    <source>
        <dbReference type="EMBL" id="CAL2104005.1"/>
    </source>
</evidence>